<dbReference type="PANTHER" id="PTHR45982">
    <property type="entry name" value="REGULATOR OF CHROMOSOME CONDENSATION"/>
    <property type="match status" value="1"/>
</dbReference>
<organism evidence="3 4">
    <name type="scientific">Cohnella yongneupensis</name>
    <dbReference type="NCBI Taxonomy" id="425006"/>
    <lineage>
        <taxon>Bacteria</taxon>
        <taxon>Bacillati</taxon>
        <taxon>Bacillota</taxon>
        <taxon>Bacilli</taxon>
        <taxon>Bacillales</taxon>
        <taxon>Paenibacillaceae</taxon>
        <taxon>Cohnella</taxon>
    </lineage>
</organism>
<name>A0ABW0R0Y0_9BACL</name>
<dbReference type="PROSITE" id="PS50012">
    <property type="entry name" value="RCC1_3"/>
    <property type="match status" value="2"/>
</dbReference>
<accession>A0ABW0R0Y0</accession>
<keyword evidence="4" id="KW-1185">Reference proteome</keyword>
<gene>
    <name evidence="3" type="ORF">ACFPQ4_08500</name>
</gene>
<evidence type="ECO:0000256" key="1">
    <source>
        <dbReference type="SAM" id="SignalP"/>
    </source>
</evidence>
<comment type="caution">
    <text evidence="3">The sequence shown here is derived from an EMBL/GenBank/DDBJ whole genome shotgun (WGS) entry which is preliminary data.</text>
</comment>
<dbReference type="PANTHER" id="PTHR45982:SF1">
    <property type="entry name" value="REGULATOR OF CHROMOSOME CONDENSATION"/>
    <property type="match status" value="1"/>
</dbReference>
<evidence type="ECO:0000313" key="4">
    <source>
        <dbReference type="Proteomes" id="UP001596108"/>
    </source>
</evidence>
<dbReference type="InterPro" id="IPR032485">
    <property type="entry name" value="LRP1-like_beta_prop"/>
</dbReference>
<dbReference type="SUPFAM" id="SSF50985">
    <property type="entry name" value="RCC1/BLIP-II"/>
    <property type="match status" value="2"/>
</dbReference>
<dbReference type="Pfam" id="PF00415">
    <property type="entry name" value="RCC1"/>
    <property type="match status" value="1"/>
</dbReference>
<dbReference type="EMBL" id="JBHSNC010000024">
    <property type="protein sequence ID" value="MFC5529487.1"/>
    <property type="molecule type" value="Genomic_DNA"/>
</dbReference>
<dbReference type="InterPro" id="IPR000408">
    <property type="entry name" value="Reg_chr_condens"/>
</dbReference>
<dbReference type="Proteomes" id="UP001596108">
    <property type="component" value="Unassembled WGS sequence"/>
</dbReference>
<protein>
    <submittedName>
        <fullName evidence="3">DUF5050 domain-containing protein</fullName>
    </submittedName>
</protein>
<dbReference type="Gene3D" id="2.130.10.30">
    <property type="entry name" value="Regulator of chromosome condensation 1/beta-lactamase-inhibitor protein II"/>
    <property type="match status" value="2"/>
</dbReference>
<reference evidence="4" key="1">
    <citation type="journal article" date="2019" name="Int. J. Syst. Evol. Microbiol.">
        <title>The Global Catalogue of Microorganisms (GCM) 10K type strain sequencing project: providing services to taxonomists for standard genome sequencing and annotation.</title>
        <authorList>
            <consortium name="The Broad Institute Genomics Platform"/>
            <consortium name="The Broad Institute Genome Sequencing Center for Infectious Disease"/>
            <person name="Wu L."/>
            <person name="Ma J."/>
        </authorList>
    </citation>
    <scope>NUCLEOTIDE SEQUENCE [LARGE SCALE GENOMIC DNA]</scope>
    <source>
        <strain evidence="4">CGMCC 1.18578</strain>
    </source>
</reference>
<dbReference type="InterPro" id="IPR051553">
    <property type="entry name" value="Ran_GTPase-activating"/>
</dbReference>
<feature type="chain" id="PRO_5047029053" evidence="1">
    <location>
        <begin position="21"/>
        <end position="695"/>
    </location>
</feature>
<proteinExistence type="predicted"/>
<dbReference type="PRINTS" id="PR00633">
    <property type="entry name" value="RCCNDNSATION"/>
</dbReference>
<feature type="signal peptide" evidence="1">
    <location>
        <begin position="1"/>
        <end position="20"/>
    </location>
</feature>
<evidence type="ECO:0000313" key="3">
    <source>
        <dbReference type="EMBL" id="MFC5529487.1"/>
    </source>
</evidence>
<sequence length="695" mass="77327">MRKALLLALLLITFIQLVSTIPPVSGAGSNNVGAAQASGGLDTLTVVKTADGSIWTAETPSCWGVLHRDDYVKVQGLQPIAKVDSGYSHILALSDSGEVYAWGCNTQGELGQGNRVENGNPVLVPGLSRIRDIAAGLYSSVAVDEDDTLWFWGAPKLYSPHPLKGYHPTTISVDSNGFKATMKDGTLWYGSYDSYDDEIDMYRVEGVTDAVAVSSEANFSLVLKKDGTVWNIKGGRLIPIPGLNDITAISAGDGRGLALDKQGTLWSWEQPRQSLLGFEDSDVIDPISPKRVPGLSNVVSFDAGYTHSYAITANQTMYIWGKSPFTDSKIYPGTMDAPTRVPLPKSEIRLRSLNELFNYASINVQNDALYFYDDLTYYEMKPKSLIAQSVDGFVNGLNVYGTNSVVANRVLSQGKTMDRTVGDWIYFYERKWNEPMQVKRMKADGTKEAILIQAKTVFERLKLDYLSGDWIYYHDASRQGSTIPLLRKNVKSGKTETVIARFYDFGKSAVRVPSAVMKNWNNLRYLSTIDFGPPYFENDSIYYVADNVFYKAKLDGSGKKSLSKTNEKIAYGTLTMDNDSFYFWGTPNNMYKAAKDGTKLASIASNVTKDTSLRFAMGFVQDGWLYYSDSDLYKIKTDGKQKTKILDVADNERAVIAQFFNAQYRIDVYRTEQGSLLRSYLYDAKKNTMSLTSFD</sequence>
<feature type="domain" description="Prolow-density lipoprotein receptor-related protein 1-like beta-propeller" evidence="2">
    <location>
        <begin position="535"/>
        <end position="651"/>
    </location>
</feature>
<dbReference type="InterPro" id="IPR009091">
    <property type="entry name" value="RCC1/BLIP-II"/>
</dbReference>
<dbReference type="RefSeq" id="WP_378111359.1">
    <property type="nucleotide sequence ID" value="NZ_JBHSNC010000024.1"/>
</dbReference>
<keyword evidence="1" id="KW-0732">Signal</keyword>
<dbReference type="Pfam" id="PF16472">
    <property type="entry name" value="DUF5050"/>
    <property type="match status" value="1"/>
</dbReference>
<evidence type="ECO:0000259" key="2">
    <source>
        <dbReference type="Pfam" id="PF16472"/>
    </source>
</evidence>